<gene>
    <name evidence="2" type="ORF">BM92_02715</name>
</gene>
<organism evidence="2 3">
    <name type="scientific">Haloferax mediterranei (strain ATCC 33500 / DSM 1411 / JCM 8866 / NBRC 14739 / NCIMB 2177 / R-4)</name>
    <name type="common">Halobacterium mediterranei</name>
    <dbReference type="NCBI Taxonomy" id="523841"/>
    <lineage>
        <taxon>Archaea</taxon>
        <taxon>Methanobacteriati</taxon>
        <taxon>Methanobacteriota</taxon>
        <taxon>Stenosarchaea group</taxon>
        <taxon>Halobacteria</taxon>
        <taxon>Halobacteriales</taxon>
        <taxon>Haloferacaceae</taxon>
        <taxon>Haloferax</taxon>
    </lineage>
</organism>
<dbReference type="Proteomes" id="UP000027075">
    <property type="component" value="Chromosome"/>
</dbReference>
<sequence>MNYFGVLLTLRSGDEIKLDAKGGTRAFNPNAPGNVQENTGIVSQLLTVVESFTRELRRNGRLWPAGYRNVVCRDEEGGKWRLQASYDSDGGGLAEIARPDGPTFRQKTDGRWGEGRISNVDITFRGEASDR</sequence>
<proteinExistence type="predicted"/>
<protein>
    <submittedName>
        <fullName evidence="2">Uncharacterized protein</fullName>
    </submittedName>
</protein>
<evidence type="ECO:0000313" key="2">
    <source>
        <dbReference type="EMBL" id="AHZ21635.1"/>
    </source>
</evidence>
<dbReference type="AlphaFoldDB" id="A0A059TJP7"/>
<reference evidence="2 3" key="1">
    <citation type="submission" date="2014-04" db="EMBL/GenBank/DDBJ databases">
        <title>Transcriptional profiles of Haloferax mediterranei on the basis of nitrogen availability.</title>
        <authorList>
            <person name="Bautista V."/>
        </authorList>
    </citation>
    <scope>NUCLEOTIDE SEQUENCE [LARGE SCALE GENOMIC DNA]</scope>
    <source>
        <strain evidence="3">ATCC 33500 / DSM 1411 / JCM 8866 / NBRC 14739 / NCIMB 2177 / R-4</strain>
    </source>
</reference>
<dbReference type="EMBL" id="CP007551">
    <property type="protein sequence ID" value="AHZ21635.1"/>
    <property type="molecule type" value="Genomic_DNA"/>
</dbReference>
<evidence type="ECO:0000313" key="3">
    <source>
        <dbReference type="Proteomes" id="UP000027075"/>
    </source>
</evidence>
<accession>A0A059TJP7</accession>
<evidence type="ECO:0000256" key="1">
    <source>
        <dbReference type="SAM" id="MobiDB-lite"/>
    </source>
</evidence>
<name>A0A059TJP7_HALMT</name>
<feature type="region of interest" description="Disordered" evidence="1">
    <location>
        <begin position="91"/>
        <end position="112"/>
    </location>
</feature>